<dbReference type="GO" id="GO:0006526">
    <property type="term" value="P:L-arginine biosynthetic process"/>
    <property type="evidence" value="ECO:0007669"/>
    <property type="project" value="TreeGrafter"/>
</dbReference>
<comment type="similarity">
    <text evidence="2 15">Belongs to the peptidase M20A family. DapE subfamily.</text>
</comment>
<evidence type="ECO:0000256" key="11">
    <source>
        <dbReference type="ARBA" id="ARBA00023154"/>
    </source>
</evidence>
<keyword evidence="11 15" id="KW-0457">Lysine biosynthesis</keyword>
<evidence type="ECO:0000256" key="8">
    <source>
        <dbReference type="ARBA" id="ARBA00022801"/>
    </source>
</evidence>
<keyword evidence="6 15" id="KW-0028">Amino-acid biosynthesis</keyword>
<dbReference type="InterPro" id="IPR050072">
    <property type="entry name" value="Peptidase_M20A"/>
</dbReference>
<dbReference type="AlphaFoldDB" id="A0A1E7ZFV7"/>
<evidence type="ECO:0000256" key="1">
    <source>
        <dbReference type="ARBA" id="ARBA00005130"/>
    </source>
</evidence>
<proteinExistence type="inferred from homology"/>
<sequence>MSLVIDVAKNLINRRSVTPEDAGCQEYMKAWLDESGFSHEDMVFEDTTNLWSRRGTDGPLFCFAGHTDVVPSGPEDAWQTPPFVATEKDGYLHGRGAADMKGSLAAMMVATRRFVADYPNHKGSIAYLITSDEEGPFINGTTRVIDTLEARNEKITWCIVGEPSSTTEVGDVVKNGRRGSLTGDLTVKGIQGHVAYPHLARNPVHDAAPALAELSQSHWDNGNDFFPPTSFQISNINAGTGAGNVIPGSCKVCFNFRFSTEVTDQQLIERVTTILDKHNLDYDIDWTFNGQPFLTDSGALVEATQAAISSVTGRETELSTAGGTSDGRFIAPTGAQVVELGPVNATIHKIDECVSMKDLETLTEIYYAMMVRLLA</sequence>
<evidence type="ECO:0000313" key="18">
    <source>
        <dbReference type="Proteomes" id="UP000175691"/>
    </source>
</evidence>
<dbReference type="GO" id="GO:0009089">
    <property type="term" value="P:lysine biosynthetic process via diaminopimelate"/>
    <property type="evidence" value="ECO:0007669"/>
    <property type="project" value="UniProtKB-UniRule"/>
</dbReference>
<dbReference type="FunFam" id="3.30.70.360:FF:000011">
    <property type="entry name" value="Succinyl-diaminopimelate desuccinylase"/>
    <property type="match status" value="1"/>
</dbReference>
<evidence type="ECO:0000256" key="3">
    <source>
        <dbReference type="ARBA" id="ARBA00011738"/>
    </source>
</evidence>
<feature type="active site" evidence="15">
    <location>
        <position position="68"/>
    </location>
</feature>
<dbReference type="SUPFAM" id="SSF53187">
    <property type="entry name" value="Zn-dependent exopeptidases"/>
    <property type="match status" value="1"/>
</dbReference>
<feature type="active site" description="Proton acceptor" evidence="15">
    <location>
        <position position="133"/>
    </location>
</feature>
<dbReference type="FunFam" id="3.40.630.10:FF:000005">
    <property type="entry name" value="Succinyl-diaminopimelate desuccinylase"/>
    <property type="match status" value="1"/>
</dbReference>
<evidence type="ECO:0000256" key="2">
    <source>
        <dbReference type="ARBA" id="ARBA00006746"/>
    </source>
</evidence>
<comment type="function">
    <text evidence="15">Catalyzes the hydrolysis of N-succinyl-L,L-diaminopimelic acid (SDAP), forming succinate and LL-2,6-diaminopimelate (DAP), an intermediate involved in the bacterial biosynthesis of lysine and meso-diaminopimelic acid, an essential component of bacterial cell walls.</text>
</comment>
<keyword evidence="18" id="KW-1185">Reference proteome</keyword>
<dbReference type="OrthoDB" id="9809784at2"/>
<dbReference type="Proteomes" id="UP000175691">
    <property type="component" value="Unassembled WGS sequence"/>
</dbReference>
<feature type="binding site" evidence="15">
    <location>
        <position position="162"/>
    </location>
    <ligand>
        <name>Zn(2+)</name>
        <dbReference type="ChEBI" id="CHEBI:29105"/>
        <label>1</label>
    </ligand>
</feature>
<dbReference type="UniPathway" id="UPA00034">
    <property type="reaction ID" value="UER00021"/>
</dbReference>
<comment type="catalytic activity">
    <reaction evidence="14 15">
        <text>N-succinyl-(2S,6S)-2,6-diaminopimelate + H2O = (2S,6S)-2,6-diaminopimelate + succinate</text>
        <dbReference type="Rhea" id="RHEA:22608"/>
        <dbReference type="ChEBI" id="CHEBI:15377"/>
        <dbReference type="ChEBI" id="CHEBI:30031"/>
        <dbReference type="ChEBI" id="CHEBI:57609"/>
        <dbReference type="ChEBI" id="CHEBI:58087"/>
        <dbReference type="EC" id="3.5.1.18"/>
    </reaction>
</comment>
<evidence type="ECO:0000256" key="7">
    <source>
        <dbReference type="ARBA" id="ARBA00022723"/>
    </source>
</evidence>
<comment type="subunit">
    <text evidence="3 15">Homodimer.</text>
</comment>
<feature type="domain" description="Peptidase M20 dimerisation" evidence="16">
    <location>
        <begin position="175"/>
        <end position="282"/>
    </location>
</feature>
<protein>
    <recommendedName>
        <fullName evidence="5 15">Succinyl-diaminopimelate desuccinylase</fullName>
        <shortName evidence="15">SDAP desuccinylase</shortName>
        <ecNumber evidence="4 15">3.5.1.18</ecNumber>
    </recommendedName>
    <alternativeName>
        <fullName evidence="13 15">N-succinyl-LL-2,6-diaminoheptanedioate amidohydrolase</fullName>
    </alternativeName>
</protein>
<dbReference type="InterPro" id="IPR011650">
    <property type="entry name" value="Peptidase_M20_dimer"/>
</dbReference>
<dbReference type="HAMAP" id="MF_01690">
    <property type="entry name" value="DapE"/>
    <property type="match status" value="1"/>
</dbReference>
<dbReference type="Pfam" id="PF01546">
    <property type="entry name" value="Peptidase_M20"/>
    <property type="match status" value="1"/>
</dbReference>
<evidence type="ECO:0000256" key="14">
    <source>
        <dbReference type="ARBA" id="ARBA00051301"/>
    </source>
</evidence>
<dbReference type="STRING" id="1656094.BFC18_03570"/>
<dbReference type="Pfam" id="PF07687">
    <property type="entry name" value="M20_dimer"/>
    <property type="match status" value="1"/>
</dbReference>
<keyword evidence="10 15" id="KW-0220">Diaminopimelate biosynthesis</keyword>
<accession>A0A1E7ZFV7</accession>
<keyword evidence="7 15" id="KW-0479">Metal-binding</keyword>
<keyword evidence="12 15" id="KW-0170">Cobalt</keyword>
<evidence type="ECO:0000256" key="5">
    <source>
        <dbReference type="ARBA" id="ARBA00022391"/>
    </source>
</evidence>
<dbReference type="PANTHER" id="PTHR43808:SF31">
    <property type="entry name" value="N-ACETYL-L-CITRULLINE DEACETYLASE"/>
    <property type="match status" value="1"/>
</dbReference>
<evidence type="ECO:0000256" key="4">
    <source>
        <dbReference type="ARBA" id="ARBA00011921"/>
    </source>
</evidence>
<feature type="binding site" evidence="15">
    <location>
        <position position="134"/>
    </location>
    <ligand>
        <name>Zn(2+)</name>
        <dbReference type="ChEBI" id="CHEBI:29105"/>
        <label>2</label>
    </ligand>
</feature>
<evidence type="ECO:0000256" key="9">
    <source>
        <dbReference type="ARBA" id="ARBA00022833"/>
    </source>
</evidence>
<dbReference type="InterPro" id="IPR002933">
    <property type="entry name" value="Peptidase_M20"/>
</dbReference>
<evidence type="ECO:0000256" key="12">
    <source>
        <dbReference type="ARBA" id="ARBA00023285"/>
    </source>
</evidence>
<dbReference type="GO" id="GO:0050897">
    <property type="term" value="F:cobalt ion binding"/>
    <property type="evidence" value="ECO:0007669"/>
    <property type="project" value="UniProtKB-UniRule"/>
</dbReference>
<evidence type="ECO:0000313" key="17">
    <source>
        <dbReference type="EMBL" id="OFC72344.1"/>
    </source>
</evidence>
<dbReference type="PANTHER" id="PTHR43808">
    <property type="entry name" value="ACETYLORNITHINE DEACETYLASE"/>
    <property type="match status" value="1"/>
</dbReference>
<keyword evidence="8 15" id="KW-0378">Hydrolase</keyword>
<gene>
    <name evidence="15" type="primary">dapE</name>
    <name evidence="17" type="ORF">BFC18_03570</name>
</gene>
<comment type="cofactor">
    <cofactor evidence="15">
        <name>Zn(2+)</name>
        <dbReference type="ChEBI" id="CHEBI:29105"/>
    </cofactor>
    <cofactor evidence="15">
        <name>Co(2+)</name>
        <dbReference type="ChEBI" id="CHEBI:48828"/>
    </cofactor>
    <text evidence="15">Binds 2 Zn(2+) or Co(2+) ions per subunit.</text>
</comment>
<dbReference type="CDD" id="cd03891">
    <property type="entry name" value="M20_DapE_proteobac"/>
    <property type="match status" value="1"/>
</dbReference>
<dbReference type="GO" id="GO:0019877">
    <property type="term" value="P:diaminopimelate biosynthetic process"/>
    <property type="evidence" value="ECO:0007669"/>
    <property type="project" value="UniProtKB-UniRule"/>
</dbReference>
<evidence type="ECO:0000256" key="13">
    <source>
        <dbReference type="ARBA" id="ARBA00031891"/>
    </source>
</evidence>
<organism evidence="17 18">
    <name type="scientific">Alteromonas confluentis</name>
    <dbReference type="NCBI Taxonomy" id="1656094"/>
    <lineage>
        <taxon>Bacteria</taxon>
        <taxon>Pseudomonadati</taxon>
        <taxon>Pseudomonadota</taxon>
        <taxon>Gammaproteobacteria</taxon>
        <taxon>Alteromonadales</taxon>
        <taxon>Alteromonadaceae</taxon>
        <taxon>Alteromonas/Salinimonas group</taxon>
        <taxon>Alteromonas</taxon>
    </lineage>
</organism>
<feature type="binding site" evidence="15">
    <location>
        <position position="348"/>
    </location>
    <ligand>
        <name>Zn(2+)</name>
        <dbReference type="ChEBI" id="CHEBI:29105"/>
        <label>2</label>
    </ligand>
</feature>
<dbReference type="SUPFAM" id="SSF55031">
    <property type="entry name" value="Bacterial exopeptidase dimerisation domain"/>
    <property type="match status" value="1"/>
</dbReference>
<name>A0A1E7ZFV7_9ALTE</name>
<evidence type="ECO:0000259" key="16">
    <source>
        <dbReference type="Pfam" id="PF07687"/>
    </source>
</evidence>
<dbReference type="Gene3D" id="3.40.630.10">
    <property type="entry name" value="Zn peptidases"/>
    <property type="match status" value="2"/>
</dbReference>
<dbReference type="NCBIfam" id="NF009557">
    <property type="entry name" value="PRK13009.1"/>
    <property type="match status" value="1"/>
</dbReference>
<reference evidence="17 18" key="1">
    <citation type="submission" date="2016-08" db="EMBL/GenBank/DDBJ databases">
        <authorList>
            <person name="Seilhamer J.J."/>
        </authorList>
    </citation>
    <scope>NUCLEOTIDE SEQUENCE [LARGE SCALE GENOMIC DNA]</scope>
    <source>
        <strain evidence="17 18">KCTC 42603</strain>
    </source>
</reference>
<evidence type="ECO:0000256" key="10">
    <source>
        <dbReference type="ARBA" id="ARBA00022915"/>
    </source>
</evidence>
<dbReference type="RefSeq" id="WP_070123570.1">
    <property type="nucleotide sequence ID" value="NZ_MDHN01000005.1"/>
</dbReference>
<dbReference type="GO" id="GO:0008777">
    <property type="term" value="F:acetylornithine deacetylase activity"/>
    <property type="evidence" value="ECO:0007669"/>
    <property type="project" value="TreeGrafter"/>
</dbReference>
<dbReference type="NCBIfam" id="TIGR01246">
    <property type="entry name" value="dapE_proteo"/>
    <property type="match status" value="1"/>
</dbReference>
<dbReference type="GO" id="GO:0009014">
    <property type="term" value="F:succinyl-diaminopimelate desuccinylase activity"/>
    <property type="evidence" value="ECO:0007669"/>
    <property type="project" value="UniProtKB-UniRule"/>
</dbReference>
<dbReference type="InterPro" id="IPR005941">
    <property type="entry name" value="DapE_proteobac"/>
</dbReference>
<evidence type="ECO:0000256" key="15">
    <source>
        <dbReference type="HAMAP-Rule" id="MF_01690"/>
    </source>
</evidence>
<dbReference type="GO" id="GO:0008270">
    <property type="term" value="F:zinc ion binding"/>
    <property type="evidence" value="ECO:0007669"/>
    <property type="project" value="UniProtKB-UniRule"/>
</dbReference>
<evidence type="ECO:0000256" key="6">
    <source>
        <dbReference type="ARBA" id="ARBA00022605"/>
    </source>
</evidence>
<feature type="binding site" evidence="15">
    <location>
        <position position="99"/>
    </location>
    <ligand>
        <name>Zn(2+)</name>
        <dbReference type="ChEBI" id="CHEBI:29105"/>
        <label>1</label>
    </ligand>
</feature>
<feature type="binding site" evidence="15">
    <location>
        <position position="66"/>
    </location>
    <ligand>
        <name>Zn(2+)</name>
        <dbReference type="ChEBI" id="CHEBI:29105"/>
        <label>1</label>
    </ligand>
</feature>
<feature type="binding site" evidence="15">
    <location>
        <position position="99"/>
    </location>
    <ligand>
        <name>Zn(2+)</name>
        <dbReference type="ChEBI" id="CHEBI:29105"/>
        <label>2</label>
    </ligand>
</feature>
<dbReference type="EC" id="3.5.1.18" evidence="4 15"/>
<comment type="pathway">
    <text evidence="1 15">Amino-acid biosynthesis; L-lysine biosynthesis via DAP pathway; LL-2,6-diaminopimelate from (S)-tetrahydrodipicolinate (succinylase route): step 3/3.</text>
</comment>
<dbReference type="EMBL" id="MDHN01000005">
    <property type="protein sequence ID" value="OFC72344.1"/>
    <property type="molecule type" value="Genomic_DNA"/>
</dbReference>
<comment type="caution">
    <text evidence="17">The sequence shown here is derived from an EMBL/GenBank/DDBJ whole genome shotgun (WGS) entry which is preliminary data.</text>
</comment>
<keyword evidence="9 15" id="KW-0862">Zinc</keyword>
<dbReference type="InterPro" id="IPR036264">
    <property type="entry name" value="Bact_exopeptidase_dim_dom"/>
</dbReference>